<dbReference type="EnsemblPlants" id="TuG1812G0200000043.01.T01">
    <property type="protein sequence ID" value="TuG1812G0200000043.01.T01"/>
    <property type="gene ID" value="TuG1812G0200000043.01"/>
</dbReference>
<sequence>GLRASTTRRRKIGRVRRVYWSPHIFHTSQPHLLVFFSIQTHATATIYLETTLKLPSTLLVVGYVGEVSPAKKDMLAKFVQELLATWSLAGGRNGGASSLTASNHKASSPLMAVLRKKRRLASTSASEWMELRMASCSTTSSIRSRSISSSAPSIPSQG</sequence>
<evidence type="ECO:0000313" key="2">
    <source>
        <dbReference type="Proteomes" id="UP000015106"/>
    </source>
</evidence>
<dbReference type="Gramene" id="TuG1812G0200000043.01.T01">
    <property type="protein sequence ID" value="TuG1812G0200000043.01.T01"/>
    <property type="gene ID" value="TuG1812G0200000043.01"/>
</dbReference>
<reference evidence="1" key="3">
    <citation type="submission" date="2022-06" db="UniProtKB">
        <authorList>
            <consortium name="EnsemblPlants"/>
        </authorList>
    </citation>
    <scope>IDENTIFICATION</scope>
</reference>
<dbReference type="Proteomes" id="UP000015106">
    <property type="component" value="Chromosome 2"/>
</dbReference>
<organism evidence="1 2">
    <name type="scientific">Triticum urartu</name>
    <name type="common">Red wild einkorn</name>
    <name type="synonym">Crithodium urartu</name>
    <dbReference type="NCBI Taxonomy" id="4572"/>
    <lineage>
        <taxon>Eukaryota</taxon>
        <taxon>Viridiplantae</taxon>
        <taxon>Streptophyta</taxon>
        <taxon>Embryophyta</taxon>
        <taxon>Tracheophyta</taxon>
        <taxon>Spermatophyta</taxon>
        <taxon>Magnoliopsida</taxon>
        <taxon>Liliopsida</taxon>
        <taxon>Poales</taxon>
        <taxon>Poaceae</taxon>
        <taxon>BOP clade</taxon>
        <taxon>Pooideae</taxon>
        <taxon>Triticodae</taxon>
        <taxon>Triticeae</taxon>
        <taxon>Triticinae</taxon>
        <taxon>Triticum</taxon>
    </lineage>
</organism>
<protein>
    <submittedName>
        <fullName evidence="1">Uncharacterized protein</fullName>
    </submittedName>
</protein>
<reference evidence="2" key="1">
    <citation type="journal article" date="2013" name="Nature">
        <title>Draft genome of the wheat A-genome progenitor Triticum urartu.</title>
        <authorList>
            <person name="Ling H.Q."/>
            <person name="Zhao S."/>
            <person name="Liu D."/>
            <person name="Wang J."/>
            <person name="Sun H."/>
            <person name="Zhang C."/>
            <person name="Fan H."/>
            <person name="Li D."/>
            <person name="Dong L."/>
            <person name="Tao Y."/>
            <person name="Gao C."/>
            <person name="Wu H."/>
            <person name="Li Y."/>
            <person name="Cui Y."/>
            <person name="Guo X."/>
            <person name="Zheng S."/>
            <person name="Wang B."/>
            <person name="Yu K."/>
            <person name="Liang Q."/>
            <person name="Yang W."/>
            <person name="Lou X."/>
            <person name="Chen J."/>
            <person name="Feng M."/>
            <person name="Jian J."/>
            <person name="Zhang X."/>
            <person name="Luo G."/>
            <person name="Jiang Y."/>
            <person name="Liu J."/>
            <person name="Wang Z."/>
            <person name="Sha Y."/>
            <person name="Zhang B."/>
            <person name="Wu H."/>
            <person name="Tang D."/>
            <person name="Shen Q."/>
            <person name="Xue P."/>
            <person name="Zou S."/>
            <person name="Wang X."/>
            <person name="Liu X."/>
            <person name="Wang F."/>
            <person name="Yang Y."/>
            <person name="An X."/>
            <person name="Dong Z."/>
            <person name="Zhang K."/>
            <person name="Zhang X."/>
            <person name="Luo M.C."/>
            <person name="Dvorak J."/>
            <person name="Tong Y."/>
            <person name="Wang J."/>
            <person name="Yang H."/>
            <person name="Li Z."/>
            <person name="Wang D."/>
            <person name="Zhang A."/>
            <person name="Wang J."/>
        </authorList>
    </citation>
    <scope>NUCLEOTIDE SEQUENCE</scope>
    <source>
        <strain evidence="2">cv. G1812</strain>
    </source>
</reference>
<keyword evidence="2" id="KW-1185">Reference proteome</keyword>
<evidence type="ECO:0000313" key="1">
    <source>
        <dbReference type="EnsemblPlants" id="TuG1812G0200000043.01.T01"/>
    </source>
</evidence>
<accession>A0A8R7TBP1</accession>
<reference evidence="1" key="2">
    <citation type="submission" date="2018-03" db="EMBL/GenBank/DDBJ databases">
        <title>The Triticum urartu genome reveals the dynamic nature of wheat genome evolution.</title>
        <authorList>
            <person name="Ling H."/>
            <person name="Ma B."/>
            <person name="Shi X."/>
            <person name="Liu H."/>
            <person name="Dong L."/>
            <person name="Sun H."/>
            <person name="Cao Y."/>
            <person name="Gao Q."/>
            <person name="Zheng S."/>
            <person name="Li Y."/>
            <person name="Yu Y."/>
            <person name="Du H."/>
            <person name="Qi M."/>
            <person name="Li Y."/>
            <person name="Yu H."/>
            <person name="Cui Y."/>
            <person name="Wang N."/>
            <person name="Chen C."/>
            <person name="Wu H."/>
            <person name="Zhao Y."/>
            <person name="Zhang J."/>
            <person name="Li Y."/>
            <person name="Zhou W."/>
            <person name="Zhang B."/>
            <person name="Hu W."/>
            <person name="Eijk M."/>
            <person name="Tang J."/>
            <person name="Witsenboer H."/>
            <person name="Zhao S."/>
            <person name="Li Z."/>
            <person name="Zhang A."/>
            <person name="Wang D."/>
            <person name="Liang C."/>
        </authorList>
    </citation>
    <scope>NUCLEOTIDE SEQUENCE [LARGE SCALE GENOMIC DNA]</scope>
    <source>
        <strain evidence="1">cv. G1812</strain>
    </source>
</reference>
<name>A0A8R7TBP1_TRIUA</name>
<proteinExistence type="predicted"/>
<dbReference type="AlphaFoldDB" id="A0A8R7TBP1"/>